<keyword evidence="2" id="KW-1185">Reference proteome</keyword>
<protein>
    <submittedName>
        <fullName evidence="1">Uncharacterized protein</fullName>
    </submittedName>
</protein>
<dbReference type="Proteomes" id="UP001430953">
    <property type="component" value="Unassembled WGS sequence"/>
</dbReference>
<gene>
    <name evidence="1" type="ORF">PUN28_019669</name>
</gene>
<accession>A0AAW2EDS5</accession>
<dbReference type="EMBL" id="JADYXP020000026">
    <property type="protein sequence ID" value="KAL0100519.1"/>
    <property type="molecule type" value="Genomic_DNA"/>
</dbReference>
<comment type="caution">
    <text evidence="1">The sequence shown here is derived from an EMBL/GenBank/DDBJ whole genome shotgun (WGS) entry which is preliminary data.</text>
</comment>
<proteinExistence type="predicted"/>
<evidence type="ECO:0000313" key="2">
    <source>
        <dbReference type="Proteomes" id="UP001430953"/>
    </source>
</evidence>
<sequence length="126" mass="14845">MKNTGPLMSSIRFEAKHHQLKNYAKVIISRTHAPYTLALKHQLKLCYRFVCQERVFNRLQHDKIMKLTEISEYFDIKNVLHSKICNNLNLNSVSWTIVNGTRYEINIVCTNIYDRSIGQIQHIILN</sequence>
<organism evidence="1 2">
    <name type="scientific">Cardiocondyla obscurior</name>
    <dbReference type="NCBI Taxonomy" id="286306"/>
    <lineage>
        <taxon>Eukaryota</taxon>
        <taxon>Metazoa</taxon>
        <taxon>Ecdysozoa</taxon>
        <taxon>Arthropoda</taxon>
        <taxon>Hexapoda</taxon>
        <taxon>Insecta</taxon>
        <taxon>Pterygota</taxon>
        <taxon>Neoptera</taxon>
        <taxon>Endopterygota</taxon>
        <taxon>Hymenoptera</taxon>
        <taxon>Apocrita</taxon>
        <taxon>Aculeata</taxon>
        <taxon>Formicoidea</taxon>
        <taxon>Formicidae</taxon>
        <taxon>Myrmicinae</taxon>
        <taxon>Cardiocondyla</taxon>
    </lineage>
</organism>
<dbReference type="AlphaFoldDB" id="A0AAW2EDS5"/>
<evidence type="ECO:0000313" key="1">
    <source>
        <dbReference type="EMBL" id="KAL0100519.1"/>
    </source>
</evidence>
<reference evidence="1 2" key="1">
    <citation type="submission" date="2023-03" db="EMBL/GenBank/DDBJ databases">
        <title>High recombination rates correlate with genetic variation in Cardiocondyla obscurior ants.</title>
        <authorList>
            <person name="Errbii M."/>
        </authorList>
    </citation>
    <scope>NUCLEOTIDE SEQUENCE [LARGE SCALE GENOMIC DNA]</scope>
    <source>
        <strain evidence="1">Alpha-2009</strain>
        <tissue evidence="1">Whole body</tissue>
    </source>
</reference>
<name>A0AAW2EDS5_9HYME</name>